<evidence type="ECO:0000313" key="5">
    <source>
        <dbReference type="EMBL" id="OGF87009.1"/>
    </source>
</evidence>
<evidence type="ECO:0000256" key="4">
    <source>
        <dbReference type="SAM" id="Phobius"/>
    </source>
</evidence>
<protein>
    <recommendedName>
        <fullName evidence="7">RND efflux pump membrane fusion protein barrel-sandwich domain-containing protein</fullName>
    </recommendedName>
</protein>
<evidence type="ECO:0000256" key="1">
    <source>
        <dbReference type="ARBA" id="ARBA00004196"/>
    </source>
</evidence>
<feature type="transmembrane region" description="Helical" evidence="4">
    <location>
        <begin position="12"/>
        <end position="30"/>
    </location>
</feature>
<dbReference type="PANTHER" id="PTHR32347:SF23">
    <property type="entry name" value="BLL5650 PROTEIN"/>
    <property type="match status" value="1"/>
</dbReference>
<feature type="region of interest" description="Disordered" evidence="3">
    <location>
        <begin position="534"/>
        <end position="561"/>
    </location>
</feature>
<dbReference type="Gene3D" id="2.40.50.100">
    <property type="match status" value="1"/>
</dbReference>
<evidence type="ECO:0008006" key="7">
    <source>
        <dbReference type="Google" id="ProtNLM"/>
    </source>
</evidence>
<keyword evidence="2" id="KW-0175">Coiled coil</keyword>
<sequence>MRNFFKKIAKRKLWAGIAALALMVAGYFGYRYFSGGGGETAYVTEAVKRGMITVSVSGSGQVSASNQLDVKSKVSGDAVYVAPVEGREIGASALIIQLDARDAEKAVRDAGVNLESARIALEKLRGPAGAAVPRNKQNAEDDLKKAYDDGFTAVSNAFLDLPAAITGLKEVLFGMHFSGSQSNMNYYADAVKNYDLRSLDYKDSANASYQKARAAYDKNFDDYRVSGREAKRAEIETLIDETYGAAINLSDAVKFANNFIQFYKDRLTERDLKPNSLADTHLSQLDAYTDKTNTHIAALLNIKNQIKNYKDAVSNADLDVKTQELAVRQRENALLDAKEKLSDYFVSAPFAGLVAKVNVKKGDAVSPSLVAATLITRQKVAEISLNEVDMAKIKVGQKATLTFDAVPGLAIAGEVASIDSVGEISQGVVTYMVKIAFDGEPARPAGGDERIKPSMSVSAAIITDVKSGALIVPNSAVKQEGGASYVEIMSWGAAAPRRQNVEVGLSNDSDTEIISGLNDSDAVVTRVVTSGVSETETARQNSSFRIPGLPGQGGGGVRIQR</sequence>
<keyword evidence="4" id="KW-1133">Transmembrane helix</keyword>
<dbReference type="EMBL" id="MFIF01000009">
    <property type="protein sequence ID" value="OGF87009.1"/>
    <property type="molecule type" value="Genomic_DNA"/>
</dbReference>
<comment type="caution">
    <text evidence="5">The sequence shown here is derived from an EMBL/GenBank/DDBJ whole genome shotgun (WGS) entry which is preliminary data.</text>
</comment>
<gene>
    <name evidence="5" type="ORF">A3B19_01085</name>
</gene>
<keyword evidence="4" id="KW-0812">Transmembrane</keyword>
<feature type="compositionally biased region" description="Gly residues" evidence="3">
    <location>
        <begin position="550"/>
        <end position="561"/>
    </location>
</feature>
<dbReference type="Gene3D" id="2.40.420.20">
    <property type="match status" value="1"/>
</dbReference>
<evidence type="ECO:0000313" key="6">
    <source>
        <dbReference type="Proteomes" id="UP000177346"/>
    </source>
</evidence>
<dbReference type="Gene3D" id="1.10.287.470">
    <property type="entry name" value="Helix hairpin bin"/>
    <property type="match status" value="1"/>
</dbReference>
<accession>A0A1F5XGL5</accession>
<evidence type="ECO:0000256" key="3">
    <source>
        <dbReference type="SAM" id="MobiDB-lite"/>
    </source>
</evidence>
<comment type="subcellular location">
    <subcellularLocation>
        <location evidence="1">Cell envelope</location>
    </subcellularLocation>
</comment>
<keyword evidence="4" id="KW-0472">Membrane</keyword>
<proteinExistence type="predicted"/>
<dbReference type="PANTHER" id="PTHR32347">
    <property type="entry name" value="EFFLUX SYSTEM COMPONENT YKNX-RELATED"/>
    <property type="match status" value="1"/>
</dbReference>
<dbReference type="InterPro" id="IPR050465">
    <property type="entry name" value="UPF0194_transport"/>
</dbReference>
<dbReference type="Gene3D" id="2.40.30.170">
    <property type="match status" value="1"/>
</dbReference>
<dbReference type="GO" id="GO:0030313">
    <property type="term" value="C:cell envelope"/>
    <property type="evidence" value="ECO:0007669"/>
    <property type="project" value="UniProtKB-SubCell"/>
</dbReference>
<evidence type="ECO:0000256" key="2">
    <source>
        <dbReference type="ARBA" id="ARBA00023054"/>
    </source>
</evidence>
<dbReference type="Proteomes" id="UP000177346">
    <property type="component" value="Unassembled WGS sequence"/>
</dbReference>
<name>A0A1F5XGL5_9BACT</name>
<dbReference type="AlphaFoldDB" id="A0A1F5XGL5"/>
<feature type="compositionally biased region" description="Polar residues" evidence="3">
    <location>
        <begin position="534"/>
        <end position="544"/>
    </location>
</feature>
<reference evidence="5 6" key="1">
    <citation type="journal article" date="2016" name="Nat. Commun.">
        <title>Thousands of microbial genomes shed light on interconnected biogeochemical processes in an aquifer system.</title>
        <authorList>
            <person name="Anantharaman K."/>
            <person name="Brown C.T."/>
            <person name="Hug L.A."/>
            <person name="Sharon I."/>
            <person name="Castelle C.J."/>
            <person name="Probst A.J."/>
            <person name="Thomas B.C."/>
            <person name="Singh A."/>
            <person name="Wilkins M.J."/>
            <person name="Karaoz U."/>
            <person name="Brodie E.L."/>
            <person name="Williams K.H."/>
            <person name="Hubbard S.S."/>
            <person name="Banfield J.F."/>
        </authorList>
    </citation>
    <scope>NUCLEOTIDE SEQUENCE [LARGE SCALE GENOMIC DNA]</scope>
</reference>
<organism evidence="5 6">
    <name type="scientific">Candidatus Giovannonibacteria bacterium RIFCSPLOWO2_01_FULL_46_32</name>
    <dbReference type="NCBI Taxonomy" id="1798353"/>
    <lineage>
        <taxon>Bacteria</taxon>
        <taxon>Candidatus Giovannoniibacteriota</taxon>
    </lineage>
</organism>